<dbReference type="PANTHER" id="PTHR39965">
    <property type="entry name" value="CRISPR SYSTEM CMR SUBUNIT CMR6"/>
    <property type="match status" value="1"/>
</dbReference>
<evidence type="ECO:0000259" key="2">
    <source>
        <dbReference type="Pfam" id="PF03787"/>
    </source>
</evidence>
<dbReference type="EMBL" id="SLWU01000022">
    <property type="protein sequence ID" value="TCO60227.1"/>
    <property type="molecule type" value="Genomic_DNA"/>
</dbReference>
<protein>
    <submittedName>
        <fullName evidence="3">CRISPR-associated protein Cmr6</fullName>
    </submittedName>
</protein>
<evidence type="ECO:0000256" key="1">
    <source>
        <dbReference type="ARBA" id="ARBA00023118"/>
    </source>
</evidence>
<comment type="caution">
    <text evidence="3">The sequence shown here is derived from an EMBL/GenBank/DDBJ whole genome shotgun (WGS) entry which is preliminary data.</text>
</comment>
<accession>A0A4R2JMS4</accession>
<name>A0A4R2JMS4_9THEO</name>
<dbReference type="InterPro" id="IPR005537">
    <property type="entry name" value="RAMP_III_fam"/>
</dbReference>
<dbReference type="AlphaFoldDB" id="A0A4R2JMS4"/>
<dbReference type="GO" id="GO:0051607">
    <property type="term" value="P:defense response to virus"/>
    <property type="evidence" value="ECO:0007669"/>
    <property type="project" value="UniProtKB-KW"/>
</dbReference>
<sequence length="325" mass="37742">MTKSREKRKDDKYIFYNPADTRSLLFKEIEKYSIFKWNSHTRKEEEKSFEYRSSSYIKNPALIFSRLIPYSFDEEGIVRKDNKVEYLKLVVNEMDKLGNELDYINDRFERVINSFRNNGFEVKSFKGKPLWRFVVGLGASHPQETSMALHHIYGVPYIPASAIKGIIKHWSVLKFAEEYVKIKKGEDVNFDTAVGEVSEKLREGKNLSITVDNMSFYDLIRIFGTQEREGEIIFFDAYPCGKITLKIDVMNPHYKNYYFGTQPPADWDQPLPLSFLTVENTKLVFYIAGKDETLTSKAVKWAKDALKEHGVGAKTSLGYGIFIDF</sequence>
<gene>
    <name evidence="3" type="ORF">EV203_12211</name>
</gene>
<dbReference type="InterPro" id="IPR010172">
    <property type="entry name" value="CRISPR-assoc_prot_TM1791"/>
</dbReference>
<dbReference type="PANTHER" id="PTHR39965:SF1">
    <property type="entry name" value="CRISPR SYSTEM CMR SUBUNIT CMR6"/>
    <property type="match status" value="1"/>
</dbReference>
<reference evidence="3 4" key="1">
    <citation type="submission" date="2019-03" db="EMBL/GenBank/DDBJ databases">
        <title>Genomic Encyclopedia of Type Strains, Phase IV (KMG-IV): sequencing the most valuable type-strain genomes for metagenomic binning, comparative biology and taxonomic classification.</title>
        <authorList>
            <person name="Goeker M."/>
        </authorList>
    </citation>
    <scope>NUCLEOTIDE SEQUENCE [LARGE SCALE GENOMIC DNA]</scope>
    <source>
        <strain evidence="3 4">DSM 13054</strain>
    </source>
</reference>
<evidence type="ECO:0000313" key="3">
    <source>
        <dbReference type="EMBL" id="TCO60227.1"/>
    </source>
</evidence>
<proteinExistence type="predicted"/>
<dbReference type="Pfam" id="PF03787">
    <property type="entry name" value="RAMPs"/>
    <property type="match status" value="1"/>
</dbReference>
<feature type="domain" description="CRISPR type III-associated protein" evidence="2">
    <location>
        <begin position="134"/>
        <end position="322"/>
    </location>
</feature>
<evidence type="ECO:0000313" key="4">
    <source>
        <dbReference type="Proteomes" id="UP000294886"/>
    </source>
</evidence>
<organism evidence="3 4">
    <name type="scientific">Caldanaerobacter subterraneus</name>
    <dbReference type="NCBI Taxonomy" id="911092"/>
    <lineage>
        <taxon>Bacteria</taxon>
        <taxon>Bacillati</taxon>
        <taxon>Bacillota</taxon>
        <taxon>Clostridia</taxon>
        <taxon>Thermoanaerobacterales</taxon>
        <taxon>Thermoanaerobacteraceae</taxon>
        <taxon>Caldanaerobacter</taxon>
    </lineage>
</organism>
<dbReference type="NCBIfam" id="TIGR01898">
    <property type="entry name" value="cas_TM1791_cmr6"/>
    <property type="match status" value="1"/>
</dbReference>
<keyword evidence="1" id="KW-0051">Antiviral defense</keyword>
<dbReference type="RefSeq" id="WP_132040375.1">
    <property type="nucleotide sequence ID" value="NZ_SLWU01000022.1"/>
</dbReference>
<dbReference type="Proteomes" id="UP000294886">
    <property type="component" value="Unassembled WGS sequence"/>
</dbReference>